<evidence type="ECO:0000256" key="4">
    <source>
        <dbReference type="ARBA" id="ARBA00023136"/>
    </source>
</evidence>
<keyword evidence="2 5" id="KW-0812">Transmembrane</keyword>
<comment type="subcellular location">
    <subcellularLocation>
        <location evidence="1">Membrane</location>
    </subcellularLocation>
</comment>
<keyword evidence="3 5" id="KW-1133">Transmembrane helix</keyword>
<sequence length="270" mass="29447">MKRWLWLIATGLIVGVALASFVSRDPGYVLLQVGGYRLETSLVALFLAVVGLLILLRLVGQLVRIILGVVPGFGRWLGRRKEEQNLELIHSSLDDVLSENTAGLLGKAGKLEKSSWQSESRTKQLRHWLLVRQIRASQKPSQLNKVWSSVAVSDKADEALRVEYVSRLYQLGATKDVDVVLLETAGASWYDALNGVLAVHQPNSAEQLAERLTNIAATDDRGAASLALTLLKAHALAGDAGDNLLIDAHKKQASEHLITALGARRLRRGA</sequence>
<dbReference type="EMBL" id="CP036501">
    <property type="protein sequence ID" value="UZP73366.1"/>
    <property type="molecule type" value="Genomic_DNA"/>
</dbReference>
<proteinExistence type="predicted"/>
<evidence type="ECO:0000313" key="7">
    <source>
        <dbReference type="EMBL" id="UZP73366.1"/>
    </source>
</evidence>
<keyword evidence="4 5" id="KW-0472">Membrane</keyword>
<evidence type="ECO:0000256" key="5">
    <source>
        <dbReference type="SAM" id="Phobius"/>
    </source>
</evidence>
<dbReference type="Proteomes" id="UP001317963">
    <property type="component" value="Chromosome"/>
</dbReference>
<dbReference type="RefSeq" id="WP_279242144.1">
    <property type="nucleotide sequence ID" value="NZ_CP036501.1"/>
</dbReference>
<gene>
    <name evidence="7" type="ORF">E0F26_00835</name>
</gene>
<protein>
    <submittedName>
        <fullName evidence="7">Heme biosynthesis protein HemY</fullName>
    </submittedName>
</protein>
<evidence type="ECO:0000259" key="6">
    <source>
        <dbReference type="Pfam" id="PF07219"/>
    </source>
</evidence>
<feature type="transmembrane region" description="Helical" evidence="5">
    <location>
        <begin position="43"/>
        <end position="70"/>
    </location>
</feature>
<evidence type="ECO:0000313" key="8">
    <source>
        <dbReference type="Proteomes" id="UP001317963"/>
    </source>
</evidence>
<reference evidence="7 8" key="1">
    <citation type="submission" date="2019-02" db="EMBL/GenBank/DDBJ databases">
        <title>Halieaceae_genomes.</title>
        <authorList>
            <person name="Li S.-H."/>
        </authorList>
    </citation>
    <scope>NUCLEOTIDE SEQUENCE [LARGE SCALE GENOMIC DNA]</scope>
    <source>
        <strain evidence="7 8">JH123</strain>
    </source>
</reference>
<evidence type="ECO:0000256" key="2">
    <source>
        <dbReference type="ARBA" id="ARBA00022692"/>
    </source>
</evidence>
<accession>A0ABY6Q527</accession>
<dbReference type="Pfam" id="PF07219">
    <property type="entry name" value="HemY_N"/>
    <property type="match status" value="1"/>
</dbReference>
<keyword evidence="8" id="KW-1185">Reference proteome</keyword>
<evidence type="ECO:0000256" key="1">
    <source>
        <dbReference type="ARBA" id="ARBA00004370"/>
    </source>
</evidence>
<organism evidence="7 8">
    <name type="scientific">Candidatus Paraluminiphilus aquimaris</name>
    <dbReference type="NCBI Taxonomy" id="2518994"/>
    <lineage>
        <taxon>Bacteria</taxon>
        <taxon>Pseudomonadati</taxon>
        <taxon>Pseudomonadota</taxon>
        <taxon>Gammaproteobacteria</taxon>
        <taxon>Cellvibrionales</taxon>
        <taxon>Halieaceae</taxon>
        <taxon>Candidatus Paraluminiphilus</taxon>
    </lineage>
</organism>
<feature type="domain" description="HemY N-terminal" evidence="6">
    <location>
        <begin position="27"/>
        <end position="102"/>
    </location>
</feature>
<evidence type="ECO:0000256" key="3">
    <source>
        <dbReference type="ARBA" id="ARBA00022989"/>
    </source>
</evidence>
<name>A0ABY6Q527_9GAMM</name>
<dbReference type="InterPro" id="IPR010817">
    <property type="entry name" value="HemY_N"/>
</dbReference>